<dbReference type="InterPro" id="IPR045069">
    <property type="entry name" value="MATE_euk"/>
</dbReference>
<proteinExistence type="inferred from homology"/>
<dbReference type="InterPro" id="IPR002528">
    <property type="entry name" value="MATE_fam"/>
</dbReference>
<feature type="compositionally biased region" description="Polar residues" evidence="6">
    <location>
        <begin position="113"/>
        <end position="123"/>
    </location>
</feature>
<dbReference type="GO" id="GO:1990961">
    <property type="term" value="P:xenobiotic detoxification by transmembrane export across the plasma membrane"/>
    <property type="evidence" value="ECO:0007669"/>
    <property type="project" value="InterPro"/>
</dbReference>
<evidence type="ECO:0000256" key="7">
    <source>
        <dbReference type="SAM" id="Phobius"/>
    </source>
</evidence>
<feature type="compositionally biased region" description="Acidic residues" evidence="6">
    <location>
        <begin position="95"/>
        <end position="111"/>
    </location>
</feature>
<feature type="compositionally biased region" description="Polar residues" evidence="6">
    <location>
        <begin position="65"/>
        <end position="87"/>
    </location>
</feature>
<name>A0AAN6DK86_9EURO</name>
<feature type="transmembrane region" description="Helical" evidence="7">
    <location>
        <begin position="574"/>
        <end position="594"/>
    </location>
</feature>
<feature type="transmembrane region" description="Helical" evidence="7">
    <location>
        <begin position="385"/>
        <end position="406"/>
    </location>
</feature>
<keyword evidence="3 7" id="KW-0812">Transmembrane</keyword>
<organism evidence="8 9">
    <name type="scientific">Exophiala viscosa</name>
    <dbReference type="NCBI Taxonomy" id="2486360"/>
    <lineage>
        <taxon>Eukaryota</taxon>
        <taxon>Fungi</taxon>
        <taxon>Dikarya</taxon>
        <taxon>Ascomycota</taxon>
        <taxon>Pezizomycotina</taxon>
        <taxon>Eurotiomycetes</taxon>
        <taxon>Chaetothyriomycetidae</taxon>
        <taxon>Chaetothyriales</taxon>
        <taxon>Herpotrichiellaceae</taxon>
        <taxon>Exophiala</taxon>
    </lineage>
</organism>
<accession>A0AAN6DK86</accession>
<evidence type="ECO:0000256" key="2">
    <source>
        <dbReference type="ARBA" id="ARBA00010199"/>
    </source>
</evidence>
<reference evidence="8" key="1">
    <citation type="journal article" date="2022" name="bioRxiv">
        <title>Deciphering the potential niche of two novel black yeast fungi from a biological soil crust based on their genomes, phenotypes, and melanin regulation.</title>
        <authorList>
            <consortium name="DOE Joint Genome Institute"/>
            <person name="Carr E.C."/>
            <person name="Barton Q."/>
            <person name="Grambo S."/>
            <person name="Sullivan M."/>
            <person name="Renfro C.M."/>
            <person name="Kuo A."/>
            <person name="Pangilinan J."/>
            <person name="Lipzen A."/>
            <person name="Keymanesh K."/>
            <person name="Savage E."/>
            <person name="Barry K."/>
            <person name="Grigoriev I.V."/>
            <person name="Riekhof W.R."/>
            <person name="Harris S.S."/>
        </authorList>
    </citation>
    <scope>NUCLEOTIDE SEQUENCE</scope>
    <source>
        <strain evidence="8">JF 03-4F</strain>
    </source>
</reference>
<evidence type="ECO:0000256" key="3">
    <source>
        <dbReference type="ARBA" id="ARBA00022692"/>
    </source>
</evidence>
<feature type="region of interest" description="Disordered" evidence="6">
    <location>
        <begin position="1"/>
        <end position="123"/>
    </location>
</feature>
<sequence length="716" mass="77424">MTRSNSVSGIKIKPASRTPPRGISPTSISSRSEHASIPHREIADVVQQAPSNCPKMAGRKDSNTLERVTSLTSRVFHNSLPNPSPIVQASLARDIEEDTDDEEAAESDSDSEGSTLRPSTSVPNAYSFAGSYRRPSIAGAGNRATILPRRITEHERLSREERERALEEERSLLRDNNIIPPKHPQTDEGGRKKSIFGSYLGIPGGNRKVSQDEESTPALDGGLGVASEASPLLGDPTLPYGGQADAKNIEAKWEEAVAAGMIHTTWQREAKVIARYSAPLMVTFLLQYSLTVASIFTVGHIGTVELGAVSLASMSANITGYAIYQGLATSLDTLCAQAYGSGRKKLVGLQMQRMIFFLWAITIPIAVVWLFAESILLRIVPEPEVARLAGLYLKIVLIGAPGYAAFEAGKRYAQAQGLFSAALYVLLFCAPLNALMNWLFVWRFGMGFAGAPLAVAITDNLLPLGLFIYVRFVSKSGMSCWNGFTKKALQNWVPMIKLALPGVLMIEAEVLAFEVLTFAASYFGTTVLAAQSVVATLTSITFQIPFPLSIAGSTRVANLIGATLADAAKVSTKVTFSAAVVVGVFNVTLLSALRSYIPRLFTSDPEVIRIVAEILPLCAAFQLFDALAAACNGILRGLGRQEFGGYVQLFCYYVFALPLSFGLAFGKDWGLWGLWTGVALALGLVALIEFTYLMRTDWQRSVEEARQRNQEGGANM</sequence>
<feature type="transmembrane region" description="Helical" evidence="7">
    <location>
        <begin position="446"/>
        <end position="469"/>
    </location>
</feature>
<dbReference type="Proteomes" id="UP001203852">
    <property type="component" value="Unassembled WGS sequence"/>
</dbReference>
<gene>
    <name evidence="8" type="ORF">EDD36DRAFT_448696</name>
</gene>
<feature type="transmembrane region" description="Helical" evidence="7">
    <location>
        <begin position="647"/>
        <end position="666"/>
    </location>
</feature>
<feature type="transmembrane region" description="Helical" evidence="7">
    <location>
        <begin position="418"/>
        <end position="440"/>
    </location>
</feature>
<dbReference type="GO" id="GO:0015297">
    <property type="term" value="F:antiporter activity"/>
    <property type="evidence" value="ECO:0007669"/>
    <property type="project" value="InterPro"/>
</dbReference>
<evidence type="ECO:0000256" key="4">
    <source>
        <dbReference type="ARBA" id="ARBA00022989"/>
    </source>
</evidence>
<keyword evidence="9" id="KW-1185">Reference proteome</keyword>
<keyword evidence="5 7" id="KW-0472">Membrane</keyword>
<comment type="subcellular location">
    <subcellularLocation>
        <location evidence="1">Membrane</location>
        <topology evidence="1">Multi-pass membrane protein</topology>
    </subcellularLocation>
</comment>
<feature type="transmembrane region" description="Helical" evidence="7">
    <location>
        <begin position="614"/>
        <end position="635"/>
    </location>
</feature>
<dbReference type="PANTHER" id="PTHR11206">
    <property type="entry name" value="MULTIDRUG RESISTANCE PROTEIN"/>
    <property type="match status" value="1"/>
</dbReference>
<evidence type="ECO:0000256" key="6">
    <source>
        <dbReference type="SAM" id="MobiDB-lite"/>
    </source>
</evidence>
<feature type="region of interest" description="Disordered" evidence="6">
    <location>
        <begin position="177"/>
        <end position="197"/>
    </location>
</feature>
<dbReference type="AlphaFoldDB" id="A0AAN6DK86"/>
<dbReference type="EMBL" id="MU404364">
    <property type="protein sequence ID" value="KAI1608115.1"/>
    <property type="molecule type" value="Genomic_DNA"/>
</dbReference>
<dbReference type="GO" id="GO:0016020">
    <property type="term" value="C:membrane"/>
    <property type="evidence" value="ECO:0007669"/>
    <property type="project" value="UniProtKB-SubCell"/>
</dbReference>
<feature type="transmembrane region" description="Helical" evidence="7">
    <location>
        <begin position="672"/>
        <end position="693"/>
    </location>
</feature>
<protein>
    <submittedName>
        <fullName evidence="8">MATE family multidrug resistance protein</fullName>
    </submittedName>
</protein>
<evidence type="ECO:0000313" key="9">
    <source>
        <dbReference type="Proteomes" id="UP001203852"/>
    </source>
</evidence>
<keyword evidence="4 7" id="KW-1133">Transmembrane helix</keyword>
<feature type="compositionally biased region" description="Basic and acidic residues" evidence="6">
    <location>
        <begin position="31"/>
        <end position="43"/>
    </location>
</feature>
<dbReference type="CDD" id="cd13132">
    <property type="entry name" value="MATE_eukaryotic"/>
    <property type="match status" value="1"/>
</dbReference>
<dbReference type="GO" id="GO:0042910">
    <property type="term" value="F:xenobiotic transmembrane transporter activity"/>
    <property type="evidence" value="ECO:0007669"/>
    <property type="project" value="InterPro"/>
</dbReference>
<comment type="caution">
    <text evidence="8">The sequence shown here is derived from an EMBL/GenBank/DDBJ whole genome shotgun (WGS) entry which is preliminary data.</text>
</comment>
<evidence type="ECO:0000256" key="5">
    <source>
        <dbReference type="ARBA" id="ARBA00023136"/>
    </source>
</evidence>
<dbReference type="NCBIfam" id="TIGR00797">
    <property type="entry name" value="matE"/>
    <property type="match status" value="1"/>
</dbReference>
<feature type="transmembrane region" description="Helical" evidence="7">
    <location>
        <begin position="354"/>
        <end position="379"/>
    </location>
</feature>
<evidence type="ECO:0000313" key="8">
    <source>
        <dbReference type="EMBL" id="KAI1608115.1"/>
    </source>
</evidence>
<comment type="similarity">
    <text evidence="2">Belongs to the multi antimicrobial extrusion (MATE) (TC 2.A.66.1) family.</text>
</comment>
<dbReference type="Pfam" id="PF01554">
    <property type="entry name" value="MatE"/>
    <property type="match status" value="2"/>
</dbReference>
<feature type="transmembrane region" description="Helical" evidence="7">
    <location>
        <begin position="278"/>
        <end position="301"/>
    </location>
</feature>
<evidence type="ECO:0000256" key="1">
    <source>
        <dbReference type="ARBA" id="ARBA00004141"/>
    </source>
</evidence>